<proteinExistence type="predicted"/>
<dbReference type="Pfam" id="PF11376">
    <property type="entry name" value="DUF3179"/>
    <property type="match status" value="1"/>
</dbReference>
<dbReference type="RefSeq" id="WP_334315820.1">
    <property type="nucleotide sequence ID" value="NZ_CP065938.1"/>
</dbReference>
<evidence type="ECO:0000313" key="1">
    <source>
        <dbReference type="EMBL" id="UWX06218.1"/>
    </source>
</evidence>
<reference evidence="1" key="1">
    <citation type="submission" date="2020-12" db="EMBL/GenBank/DDBJ databases">
        <title>Taurinivorans muris gen. nov., sp. nov., fundamental and realized metabolic niche of a ubiquitous sulfidogenic bacterium in the murine intestine.</title>
        <authorList>
            <person name="Ye H."/>
            <person name="Hanson B.T."/>
            <person name="Loy A."/>
        </authorList>
    </citation>
    <scope>NUCLEOTIDE SEQUENCE</scope>
    <source>
        <strain evidence="1">LT0009</strain>
    </source>
</reference>
<dbReference type="InterPro" id="IPR021516">
    <property type="entry name" value="DUF3179"/>
</dbReference>
<protein>
    <submittedName>
        <fullName evidence="1">DUF3179 domain-containing protein</fullName>
    </submittedName>
</protein>
<sequence length="404" mass="46474">MKYKACVLSFFIVLTSILFFNSRCYSFPQSQQDLEYIAEHLVFTGIDSDNLQPLVNPEFTTVSLASMALDENDIVFIVATGSLKPLQQREVIILPQKIMVWHEVLNIIESDKAFAVTYSPISGTLATYNTKRDDLYLQLQADGRQYNANSVLMDINTNSRWSQMYGLCFLGTLTGRGLELMPTYWTTWDKAREYFMDKENAKVLLTPRTKKRYGKDPYGSYLDPESFYYNDQLVYPVSNIDTRMRLKDMVIGLELDKKLIAININYVKKKGIVNFFFDKYALVAVHDKKLDVVRIFDRTVWLGKDPLVIVKGTNRNFKDLQTQSTWDFDGVCRNGNYLGSFMKEYYGIYAFWYSFAAHNPETELIPGKSEVPDSALEIGVFQDKTIGEDLKGPVENSDMAIPWN</sequence>
<dbReference type="EMBL" id="CP065938">
    <property type="protein sequence ID" value="UWX06218.1"/>
    <property type="molecule type" value="Genomic_DNA"/>
</dbReference>
<keyword evidence="2" id="KW-1185">Reference proteome</keyword>
<accession>A0ABY5Y4S3</accession>
<organism evidence="1 2">
    <name type="scientific">Taurinivorans muris</name>
    <dbReference type="NCBI Taxonomy" id="2787751"/>
    <lineage>
        <taxon>Bacteria</taxon>
        <taxon>Pseudomonadati</taxon>
        <taxon>Thermodesulfobacteriota</taxon>
        <taxon>Desulfovibrionia</taxon>
        <taxon>Desulfovibrionales</taxon>
        <taxon>Desulfovibrionaceae</taxon>
        <taxon>Taurinivorans</taxon>
    </lineage>
</organism>
<dbReference type="Proteomes" id="UP001058120">
    <property type="component" value="Chromosome"/>
</dbReference>
<name>A0ABY5Y4S3_9BACT</name>
<gene>
    <name evidence="1" type="ORF">JBF11_02555</name>
</gene>
<evidence type="ECO:0000313" key="2">
    <source>
        <dbReference type="Proteomes" id="UP001058120"/>
    </source>
</evidence>